<dbReference type="AlphaFoldDB" id="A0A4U5NVP5"/>
<feature type="transmembrane region" description="Helical" evidence="1">
    <location>
        <begin position="178"/>
        <end position="198"/>
    </location>
</feature>
<feature type="transmembrane region" description="Helical" evidence="1">
    <location>
        <begin position="12"/>
        <end position="34"/>
    </location>
</feature>
<feature type="transmembrane region" description="Helical" evidence="1">
    <location>
        <begin position="219"/>
        <end position="238"/>
    </location>
</feature>
<keyword evidence="1" id="KW-1133">Transmembrane helix</keyword>
<organism evidence="2 3">
    <name type="scientific">Steinernema carpocapsae</name>
    <name type="common">Entomopathogenic nematode</name>
    <dbReference type="NCBI Taxonomy" id="34508"/>
    <lineage>
        <taxon>Eukaryota</taxon>
        <taxon>Metazoa</taxon>
        <taxon>Ecdysozoa</taxon>
        <taxon>Nematoda</taxon>
        <taxon>Chromadorea</taxon>
        <taxon>Rhabditida</taxon>
        <taxon>Tylenchina</taxon>
        <taxon>Panagrolaimomorpha</taxon>
        <taxon>Strongyloidoidea</taxon>
        <taxon>Steinernematidae</taxon>
        <taxon>Steinernema</taxon>
    </lineage>
</organism>
<dbReference type="EMBL" id="AZBU02000003">
    <property type="protein sequence ID" value="TKR87637.1"/>
    <property type="molecule type" value="Genomic_DNA"/>
</dbReference>
<evidence type="ECO:0008006" key="4">
    <source>
        <dbReference type="Google" id="ProtNLM"/>
    </source>
</evidence>
<name>A0A4U5NVP5_STECR</name>
<reference evidence="2 3" key="2">
    <citation type="journal article" date="2019" name="G3 (Bethesda)">
        <title>Hybrid Assembly of the Genome of the Entomopathogenic Nematode Steinernema carpocapsae Identifies the X-Chromosome.</title>
        <authorList>
            <person name="Serra L."/>
            <person name="Macchietto M."/>
            <person name="Macias-Munoz A."/>
            <person name="McGill C.J."/>
            <person name="Rodriguez I.M."/>
            <person name="Rodriguez B."/>
            <person name="Murad R."/>
            <person name="Mortazavi A."/>
        </authorList>
    </citation>
    <scope>NUCLEOTIDE SEQUENCE [LARGE SCALE GENOMIC DNA]</scope>
    <source>
        <strain evidence="2 3">ALL</strain>
    </source>
</reference>
<feature type="transmembrane region" description="Helical" evidence="1">
    <location>
        <begin position="128"/>
        <end position="149"/>
    </location>
</feature>
<keyword evidence="1" id="KW-0472">Membrane</keyword>
<feature type="transmembrane region" description="Helical" evidence="1">
    <location>
        <begin position="264"/>
        <end position="284"/>
    </location>
</feature>
<gene>
    <name evidence="2" type="ORF">L596_012006</name>
</gene>
<protein>
    <recommendedName>
        <fullName evidence="4">G-protein coupled receptors family 1 profile domain-containing protein</fullName>
    </recommendedName>
</protein>
<evidence type="ECO:0000313" key="2">
    <source>
        <dbReference type="EMBL" id="TKR87637.1"/>
    </source>
</evidence>
<proteinExistence type="predicted"/>
<comment type="caution">
    <text evidence="2">The sequence shown here is derived from an EMBL/GenBank/DDBJ whole genome shotgun (WGS) entry which is preliminary data.</text>
</comment>
<keyword evidence="1" id="KW-0812">Transmembrane</keyword>
<dbReference type="Proteomes" id="UP000298663">
    <property type="component" value="Unassembled WGS sequence"/>
</dbReference>
<evidence type="ECO:0000256" key="1">
    <source>
        <dbReference type="SAM" id="Phobius"/>
    </source>
</evidence>
<accession>A0A4U5NVP5</accession>
<feature type="transmembrane region" description="Helical" evidence="1">
    <location>
        <begin position="41"/>
        <end position="63"/>
    </location>
</feature>
<keyword evidence="3" id="KW-1185">Reference proteome</keyword>
<evidence type="ECO:0000313" key="3">
    <source>
        <dbReference type="Proteomes" id="UP000298663"/>
    </source>
</evidence>
<reference evidence="2 3" key="1">
    <citation type="journal article" date="2015" name="Genome Biol.">
        <title>Comparative genomics of Steinernema reveals deeply conserved gene regulatory networks.</title>
        <authorList>
            <person name="Dillman A.R."/>
            <person name="Macchietto M."/>
            <person name="Porter C.F."/>
            <person name="Rogers A."/>
            <person name="Williams B."/>
            <person name="Antoshechkin I."/>
            <person name="Lee M.M."/>
            <person name="Goodwin Z."/>
            <person name="Lu X."/>
            <person name="Lewis E.E."/>
            <person name="Goodrich-Blair H."/>
            <person name="Stock S.P."/>
            <person name="Adams B.J."/>
            <person name="Sternberg P.W."/>
            <person name="Mortazavi A."/>
        </authorList>
    </citation>
    <scope>NUCLEOTIDE SEQUENCE [LARGE SCALE GENOMIC DNA]</scope>
    <source>
        <strain evidence="2 3">ALL</strain>
    </source>
</reference>
<sequence length="315" mass="35575">MVSMSTVDELISYILALPHLLANLAVLFISIRYVKPCAVRIYAFNLTIPSLVYSIYSLAMVIMKLSGGGRSFGVRDNKANTDFFDYLGTVVAYLCGYDYRMLAIVLVGVTFTAFAKPLYAKNILTDRTILCCFLLAHLAAVCLSTVSAFSSKQVQNLFLHGIHIKVDWTDYAEGIAEFGSFLTFVVLYVVCIREIVKFNNKQKLFRHNTRDQQVLKKQLLAILFYITPPTTFLIPYSLCTDISTTFIPSSTVVYKQICSIKINFYGSLIAIRYFVASFTILITFSDYRRVLLAKIFKTVPIFRGNANMVQSSSYM</sequence>